<comment type="caution">
    <text evidence="3">The sequence shown here is derived from an EMBL/GenBank/DDBJ whole genome shotgun (WGS) entry which is preliminary data.</text>
</comment>
<proteinExistence type="predicted"/>
<gene>
    <name evidence="3" type="ORF">BN9_129510</name>
</gene>
<dbReference type="Proteomes" id="UP000053237">
    <property type="component" value="Unassembled WGS sequence"/>
</dbReference>
<accession>A0A024GVZ2</accession>
<name>A0A024GVZ2_9STRA</name>
<keyword evidence="4" id="KW-1185">Reference proteome</keyword>
<reference evidence="3 4" key="1">
    <citation type="submission" date="2012-05" db="EMBL/GenBank/DDBJ databases">
        <title>Recombination and specialization in a pathogen metapopulation.</title>
        <authorList>
            <person name="Gardiner A."/>
            <person name="Kemen E."/>
            <person name="Schultz-Larsen T."/>
            <person name="MacLean D."/>
            <person name="Van Oosterhout C."/>
            <person name="Jones J.D.G."/>
        </authorList>
    </citation>
    <scope>NUCLEOTIDE SEQUENCE [LARGE SCALE GENOMIC DNA]</scope>
    <source>
        <strain evidence="3 4">Ac Nc2</strain>
    </source>
</reference>
<sequence>MQMEAMNAEFSVRNQNRTSMRSNRVNRNNCDPPDVAHTFDSLHAMNDRELMQTYSEKEQKLSKLDTLYSAIRNSMHGSSRITSDEELDKALHQLSELREEAQHFIMLCYYDDDENPTCKRHIPPESSRSVKSEHKSDAQKICFEYEDLKCKGKGTNWDSQAPRGAHSQTISDKDSFVPTDTGNTSEPFVRVKDQIIYELLQERATLCKEKADLEAQVHELSDLSTEEMKKWATLTDNMQVEIEKLRYALQCNTPSLQFP</sequence>
<feature type="region of interest" description="Disordered" evidence="2">
    <location>
        <begin position="159"/>
        <end position="184"/>
    </location>
</feature>
<evidence type="ECO:0000313" key="4">
    <source>
        <dbReference type="Proteomes" id="UP000053237"/>
    </source>
</evidence>
<dbReference type="InParanoid" id="A0A024GVZ2"/>
<protein>
    <submittedName>
        <fullName evidence="3">Uncharacterized protein</fullName>
    </submittedName>
</protein>
<evidence type="ECO:0000256" key="2">
    <source>
        <dbReference type="SAM" id="MobiDB-lite"/>
    </source>
</evidence>
<organism evidence="3 4">
    <name type="scientific">Albugo candida</name>
    <dbReference type="NCBI Taxonomy" id="65357"/>
    <lineage>
        <taxon>Eukaryota</taxon>
        <taxon>Sar</taxon>
        <taxon>Stramenopiles</taxon>
        <taxon>Oomycota</taxon>
        <taxon>Peronosporomycetes</taxon>
        <taxon>Albuginales</taxon>
        <taxon>Albuginaceae</taxon>
        <taxon>Albugo</taxon>
    </lineage>
</organism>
<evidence type="ECO:0000313" key="3">
    <source>
        <dbReference type="EMBL" id="CCI50735.1"/>
    </source>
</evidence>
<dbReference type="OrthoDB" id="186625at2759"/>
<dbReference type="AlphaFoldDB" id="A0A024GVZ2"/>
<dbReference type="EMBL" id="CAIX01001062">
    <property type="protein sequence ID" value="CCI50735.1"/>
    <property type="molecule type" value="Genomic_DNA"/>
</dbReference>
<evidence type="ECO:0000256" key="1">
    <source>
        <dbReference type="SAM" id="Coils"/>
    </source>
</evidence>
<feature type="coiled-coil region" evidence="1">
    <location>
        <begin position="196"/>
        <end position="223"/>
    </location>
</feature>
<keyword evidence="1" id="KW-0175">Coiled coil</keyword>